<dbReference type="Proteomes" id="UP000283509">
    <property type="component" value="Unassembled WGS sequence"/>
</dbReference>
<keyword evidence="6" id="KW-1185">Reference proteome</keyword>
<name>A0A423TC32_PENVA</name>
<dbReference type="EMBL" id="QCYY01001951">
    <property type="protein sequence ID" value="ROT74025.1"/>
    <property type="molecule type" value="Genomic_DNA"/>
</dbReference>
<feature type="signal peptide" evidence="4">
    <location>
        <begin position="1"/>
        <end position="25"/>
    </location>
</feature>
<gene>
    <name evidence="5" type="ORF">C7M84_007498</name>
</gene>
<evidence type="ECO:0000256" key="2">
    <source>
        <dbReference type="PROSITE-ProRule" id="PRU00497"/>
    </source>
</evidence>
<evidence type="ECO:0000256" key="1">
    <source>
        <dbReference type="ARBA" id="ARBA00022460"/>
    </source>
</evidence>
<dbReference type="PROSITE" id="PS51155">
    <property type="entry name" value="CHIT_BIND_RR_2"/>
    <property type="match status" value="1"/>
</dbReference>
<organism evidence="5 6">
    <name type="scientific">Penaeus vannamei</name>
    <name type="common">Whiteleg shrimp</name>
    <name type="synonym">Litopenaeus vannamei</name>
    <dbReference type="NCBI Taxonomy" id="6689"/>
    <lineage>
        <taxon>Eukaryota</taxon>
        <taxon>Metazoa</taxon>
        <taxon>Ecdysozoa</taxon>
        <taxon>Arthropoda</taxon>
        <taxon>Crustacea</taxon>
        <taxon>Multicrustacea</taxon>
        <taxon>Malacostraca</taxon>
        <taxon>Eumalacostraca</taxon>
        <taxon>Eucarida</taxon>
        <taxon>Decapoda</taxon>
        <taxon>Dendrobranchiata</taxon>
        <taxon>Penaeoidea</taxon>
        <taxon>Penaeidae</taxon>
        <taxon>Penaeus</taxon>
    </lineage>
</organism>
<feature type="chain" id="PRO_5019060833" evidence="4">
    <location>
        <begin position="26"/>
        <end position="315"/>
    </location>
</feature>
<keyword evidence="1 2" id="KW-0193">Cuticle</keyword>
<reference evidence="5 6" key="1">
    <citation type="submission" date="2018-04" db="EMBL/GenBank/DDBJ databases">
        <authorList>
            <person name="Zhang X."/>
            <person name="Yuan J."/>
            <person name="Li F."/>
            <person name="Xiang J."/>
        </authorList>
    </citation>
    <scope>NUCLEOTIDE SEQUENCE [LARGE SCALE GENOMIC DNA]</scope>
    <source>
        <tissue evidence="5">Muscle</tissue>
    </source>
</reference>
<sequence length="315" mass="30047">MICFPPEGLFSGALIICSVIAVVASAPEGTLSTSYGTPSVGGLGGSTGSGFGSGGSGGFGGASGSLRPATGGPFGGAGLGHTTGTGASGAAYRGTSSGATFVSSSQGIRGSTGAGFGGSAGGFGGSGAGAGGYSGSSGPVIPILRDDRQGPDEFGNYYFNFETGNGISRQEQGAPQGPTGAVASQGAWSFVFPDGTPADFQFIADGNGYRVQSDLLPTPPPLPPHAIAQIEKARQEDAAAAASGGRGGYGGQSGASQSGFGSGHLSGAGQSGFGSGQFIGGGQSVAGRGGQSSGSGQHFSGSTFSQTPSTSYGYP</sequence>
<keyword evidence="4" id="KW-0732">Signal</keyword>
<reference evidence="5 6" key="2">
    <citation type="submission" date="2019-01" db="EMBL/GenBank/DDBJ databases">
        <title>The decoding of complex shrimp genome reveals the adaptation for benthos swimmer, frequently molting mechanism and breeding impact on genome.</title>
        <authorList>
            <person name="Sun Y."/>
            <person name="Gao Y."/>
            <person name="Yu Y."/>
        </authorList>
    </citation>
    <scope>NUCLEOTIDE SEQUENCE [LARGE SCALE GENOMIC DNA]</scope>
    <source>
        <tissue evidence="5">Muscle</tissue>
    </source>
</reference>
<dbReference type="AlphaFoldDB" id="A0A423TC32"/>
<proteinExistence type="predicted"/>
<evidence type="ECO:0000313" key="6">
    <source>
        <dbReference type="Proteomes" id="UP000283509"/>
    </source>
</evidence>
<dbReference type="GO" id="GO:0062129">
    <property type="term" value="C:chitin-based extracellular matrix"/>
    <property type="evidence" value="ECO:0007669"/>
    <property type="project" value="TreeGrafter"/>
</dbReference>
<feature type="region of interest" description="Disordered" evidence="3">
    <location>
        <begin position="232"/>
        <end position="315"/>
    </location>
</feature>
<dbReference type="PANTHER" id="PTHR10380:SF173">
    <property type="entry name" value="CUTICULAR PROTEIN 47EF, ISOFORM C-RELATED"/>
    <property type="match status" value="1"/>
</dbReference>
<feature type="compositionally biased region" description="Gly residues" evidence="3">
    <location>
        <begin position="244"/>
        <end position="253"/>
    </location>
</feature>
<dbReference type="GO" id="GO:0008010">
    <property type="term" value="F:structural constituent of chitin-based larval cuticle"/>
    <property type="evidence" value="ECO:0007669"/>
    <property type="project" value="TreeGrafter"/>
</dbReference>
<dbReference type="Pfam" id="PF00379">
    <property type="entry name" value="Chitin_bind_4"/>
    <property type="match status" value="1"/>
</dbReference>
<dbReference type="PANTHER" id="PTHR10380">
    <property type="entry name" value="CUTICLE PROTEIN"/>
    <property type="match status" value="1"/>
</dbReference>
<dbReference type="InterPro" id="IPR031311">
    <property type="entry name" value="CHIT_BIND_RR_consensus"/>
</dbReference>
<protein>
    <submittedName>
        <fullName evidence="5">Putative cuticle protein</fullName>
    </submittedName>
</protein>
<evidence type="ECO:0000256" key="4">
    <source>
        <dbReference type="SAM" id="SignalP"/>
    </source>
</evidence>
<dbReference type="PROSITE" id="PS00233">
    <property type="entry name" value="CHIT_BIND_RR_1"/>
    <property type="match status" value="1"/>
</dbReference>
<evidence type="ECO:0000313" key="5">
    <source>
        <dbReference type="EMBL" id="ROT74025.1"/>
    </source>
</evidence>
<feature type="compositionally biased region" description="Low complexity" evidence="3">
    <location>
        <begin position="294"/>
        <end position="306"/>
    </location>
</feature>
<evidence type="ECO:0000256" key="3">
    <source>
        <dbReference type="SAM" id="MobiDB-lite"/>
    </source>
</evidence>
<comment type="caution">
    <text evidence="5">The sequence shown here is derived from an EMBL/GenBank/DDBJ whole genome shotgun (WGS) entry which is preliminary data.</text>
</comment>
<accession>A0A423TC32</accession>
<feature type="compositionally biased region" description="Gly residues" evidence="3">
    <location>
        <begin position="260"/>
        <end position="293"/>
    </location>
</feature>
<dbReference type="InterPro" id="IPR000618">
    <property type="entry name" value="Insect_cuticle"/>
</dbReference>
<dbReference type="OrthoDB" id="6357128at2759"/>
<dbReference type="InterPro" id="IPR050468">
    <property type="entry name" value="Cuticle_Struct_Prot"/>
</dbReference>